<sequence>MLYFKVKKCKSIVLALSYFKWVTQRKVSDQRERGVESTALPFICFSSKAADIEENMSSFTISGVVNLTHSLYEIAIVFNKSCFGTEK</sequence>
<keyword evidence="2" id="KW-1185">Reference proteome</keyword>
<comment type="caution">
    <text evidence="1">The sequence shown here is derived from an EMBL/GenBank/DDBJ whole genome shotgun (WGS) entry which is preliminary data.</text>
</comment>
<proteinExistence type="predicted"/>
<gene>
    <name evidence="1" type="ORF">MBAV_003668</name>
</gene>
<name>A0A0F3GQ73_9BACT</name>
<organism evidence="1 2">
    <name type="scientific">Candidatus Magnetobacterium bavaricum</name>
    <dbReference type="NCBI Taxonomy" id="29290"/>
    <lineage>
        <taxon>Bacteria</taxon>
        <taxon>Pseudomonadati</taxon>
        <taxon>Nitrospirota</taxon>
        <taxon>Thermodesulfovibrionia</taxon>
        <taxon>Thermodesulfovibrionales</taxon>
        <taxon>Candidatus Magnetobacteriaceae</taxon>
        <taxon>Candidatus Magnetobacterium</taxon>
    </lineage>
</organism>
<protein>
    <submittedName>
        <fullName evidence="1">Uncharacterized protein</fullName>
    </submittedName>
</protein>
<dbReference type="EMBL" id="LACI01001603">
    <property type="protein sequence ID" value="KJU84139.1"/>
    <property type="molecule type" value="Genomic_DNA"/>
</dbReference>
<evidence type="ECO:0000313" key="1">
    <source>
        <dbReference type="EMBL" id="KJU84139.1"/>
    </source>
</evidence>
<dbReference type="Proteomes" id="UP000033423">
    <property type="component" value="Unassembled WGS sequence"/>
</dbReference>
<evidence type="ECO:0000313" key="2">
    <source>
        <dbReference type="Proteomes" id="UP000033423"/>
    </source>
</evidence>
<accession>A0A0F3GQ73</accession>
<dbReference type="AlphaFoldDB" id="A0A0F3GQ73"/>
<reference evidence="1 2" key="1">
    <citation type="submission" date="2015-02" db="EMBL/GenBank/DDBJ databases">
        <title>Single-cell genomics of uncultivated deep-branching MTB reveals a conserved set of magnetosome genes.</title>
        <authorList>
            <person name="Kolinko S."/>
            <person name="Richter M."/>
            <person name="Glockner F.O."/>
            <person name="Brachmann A."/>
            <person name="Schuler D."/>
        </authorList>
    </citation>
    <scope>NUCLEOTIDE SEQUENCE [LARGE SCALE GENOMIC DNA]</scope>
    <source>
        <strain evidence="1">TM-1</strain>
    </source>
</reference>